<dbReference type="Pfam" id="PF10604">
    <property type="entry name" value="Polyketide_cyc2"/>
    <property type="match status" value="1"/>
</dbReference>
<comment type="caution">
    <text evidence="2">The sequence shown here is derived from an EMBL/GenBank/DDBJ whole genome shotgun (WGS) entry which is preliminary data.</text>
</comment>
<organism evidence="2 3">
    <name type="scientific">Edaphosphingomonas haloaromaticamans</name>
    <dbReference type="NCBI Taxonomy" id="653954"/>
    <lineage>
        <taxon>Bacteria</taxon>
        <taxon>Pseudomonadati</taxon>
        <taxon>Pseudomonadota</taxon>
        <taxon>Alphaproteobacteria</taxon>
        <taxon>Sphingomonadales</taxon>
        <taxon>Rhizorhabdaceae</taxon>
        <taxon>Edaphosphingomonas</taxon>
    </lineage>
</organism>
<dbReference type="InterPro" id="IPR019587">
    <property type="entry name" value="Polyketide_cyclase/dehydratase"/>
</dbReference>
<evidence type="ECO:0000256" key="1">
    <source>
        <dbReference type="SAM" id="SignalP"/>
    </source>
</evidence>
<sequence>MRFTAPFGLAMIGGAALAAAAPADAEVVSASAGAFEISRSITAPVTPDAAYGALGHVGRWWSSAHSYSGNAANMTLNLHAGGCFCEKLADGGSIEHMRVIAARPGRLLRLSGALGPLQAEAVAGVMSWTLTADPAGVRIVQTYSVSGHIRGGAGKIAPAVDQVMGEQLQRLADYLRAARTP</sequence>
<accession>A0A1S1HIR1</accession>
<dbReference type="OrthoDB" id="5735475at2"/>
<dbReference type="EMBL" id="MIPT01000001">
    <property type="protein sequence ID" value="OHT21967.1"/>
    <property type="molecule type" value="Genomic_DNA"/>
</dbReference>
<dbReference type="AlphaFoldDB" id="A0A1S1HIR1"/>
<dbReference type="SUPFAM" id="SSF55961">
    <property type="entry name" value="Bet v1-like"/>
    <property type="match status" value="1"/>
</dbReference>
<dbReference type="Proteomes" id="UP000179467">
    <property type="component" value="Unassembled WGS sequence"/>
</dbReference>
<reference evidence="2 3" key="1">
    <citation type="submission" date="2016-09" db="EMBL/GenBank/DDBJ databases">
        <title>Metabolic pathway, cell adaptation mechanisms and a novel monoxygenase revealed through proteogenomic-transcription analysis of a Sphingomonas haloaromaticamans strain degrading the fungicide ortho-phenylphenol.</title>
        <authorList>
            <person name="Perruchon C."/>
            <person name="Papadopoulou E.S."/>
            <person name="Rousidou C."/>
            <person name="Vasileiadis S."/>
            <person name="Tanou G."/>
            <person name="Amoutzias G."/>
            <person name="Molassiotis A."/>
            <person name="Karpouzas D.G."/>
        </authorList>
    </citation>
    <scope>NUCLEOTIDE SEQUENCE [LARGE SCALE GENOMIC DNA]</scope>
    <source>
        <strain evidence="2 3">P3</strain>
    </source>
</reference>
<keyword evidence="3" id="KW-1185">Reference proteome</keyword>
<dbReference type="RefSeq" id="WP_070936168.1">
    <property type="nucleotide sequence ID" value="NZ_MIPT01000001.1"/>
</dbReference>
<proteinExistence type="predicted"/>
<evidence type="ECO:0000313" key="2">
    <source>
        <dbReference type="EMBL" id="OHT21967.1"/>
    </source>
</evidence>
<protein>
    <recommendedName>
        <fullName evidence="4">Polyketide cyclase / dehydrase and lipid transport</fullName>
    </recommendedName>
</protein>
<dbReference type="CDD" id="cd07812">
    <property type="entry name" value="SRPBCC"/>
    <property type="match status" value="1"/>
</dbReference>
<evidence type="ECO:0008006" key="4">
    <source>
        <dbReference type="Google" id="ProtNLM"/>
    </source>
</evidence>
<feature type="chain" id="PRO_5010229361" description="Polyketide cyclase / dehydrase and lipid transport" evidence="1">
    <location>
        <begin position="26"/>
        <end position="181"/>
    </location>
</feature>
<keyword evidence="1" id="KW-0732">Signal</keyword>
<dbReference type="InterPro" id="IPR023393">
    <property type="entry name" value="START-like_dom_sf"/>
</dbReference>
<feature type="signal peptide" evidence="1">
    <location>
        <begin position="1"/>
        <end position="25"/>
    </location>
</feature>
<evidence type="ECO:0000313" key="3">
    <source>
        <dbReference type="Proteomes" id="UP000179467"/>
    </source>
</evidence>
<dbReference type="Gene3D" id="3.30.530.20">
    <property type="match status" value="1"/>
</dbReference>
<name>A0A1S1HIR1_9SPHN</name>
<gene>
    <name evidence="2" type="ORF">BHE75_03982</name>
</gene>